<dbReference type="EnsemblPlants" id="EMT21663">
    <property type="protein sequence ID" value="EMT21663"/>
    <property type="gene ID" value="F775_25514"/>
</dbReference>
<dbReference type="ExpressionAtlas" id="M8BIT8">
    <property type="expression patterns" value="baseline"/>
</dbReference>
<name>M8BIT8_AEGTA</name>
<protein>
    <submittedName>
        <fullName evidence="2">Uncharacterized protein</fullName>
    </submittedName>
</protein>
<feature type="region of interest" description="Disordered" evidence="1">
    <location>
        <begin position="58"/>
        <end position="90"/>
    </location>
</feature>
<evidence type="ECO:0000313" key="2">
    <source>
        <dbReference type="EnsemblPlants" id="EMT21663"/>
    </source>
</evidence>
<proteinExistence type="predicted"/>
<sequence length="90" mass="9280">MASQMTQAAKDKASEIAQYAKESTITSKDMTGSVLQQAGETMVNAVVGAKDIVSNTLGMGGDNTNASSTGNTATKDTTTGTTEKIVKDHH</sequence>
<organism evidence="2">
    <name type="scientific">Aegilops tauschii</name>
    <name type="common">Tausch's goatgrass</name>
    <name type="synonym">Aegilops squarrosa</name>
    <dbReference type="NCBI Taxonomy" id="37682"/>
    <lineage>
        <taxon>Eukaryota</taxon>
        <taxon>Viridiplantae</taxon>
        <taxon>Streptophyta</taxon>
        <taxon>Embryophyta</taxon>
        <taxon>Tracheophyta</taxon>
        <taxon>Spermatophyta</taxon>
        <taxon>Magnoliopsida</taxon>
        <taxon>Liliopsida</taxon>
        <taxon>Poales</taxon>
        <taxon>Poaceae</taxon>
        <taxon>BOP clade</taxon>
        <taxon>Pooideae</taxon>
        <taxon>Triticodae</taxon>
        <taxon>Triticeae</taxon>
        <taxon>Triticinae</taxon>
        <taxon>Aegilops</taxon>
    </lineage>
</organism>
<feature type="compositionally biased region" description="Low complexity" evidence="1">
    <location>
        <begin position="62"/>
        <end position="82"/>
    </location>
</feature>
<evidence type="ECO:0000256" key="1">
    <source>
        <dbReference type="SAM" id="MobiDB-lite"/>
    </source>
</evidence>
<reference evidence="2" key="1">
    <citation type="submission" date="2015-06" db="UniProtKB">
        <authorList>
            <consortium name="EnsemblPlants"/>
        </authorList>
    </citation>
    <scope>IDENTIFICATION</scope>
</reference>
<dbReference type="AlphaFoldDB" id="M8BIT8"/>
<accession>M8BIT8</accession>